<dbReference type="SUPFAM" id="SSF141523">
    <property type="entry name" value="L,D-transpeptidase catalytic domain-like"/>
    <property type="match status" value="1"/>
</dbReference>
<sequence length="398" mass="44190">MSRSTWSCFAYARSVKPLAVGLVGLSVAILILLGAIPRAYAISIELKGAAPDRIERQRQAANGDLPLPSTPNVGKLDERLANKQLTRGDPVLLRIFKDESEFEIWMKKDNRYVHFATYPICHWSGDLGPKLVEGDKQSPEGFYTITRKRLHRSGRWPRSFNLGFPNVLDRSLLRTGSYLLIHGGCSSVGCYAMTDAVMTEIFGLVYDAIKAGQDYVPVHVFPFRMTNENLASHVESEWRDFWINLKEGYDSFERTRLPPRISVCNGRYSILDAAPGEGGAHPPLAVCGETAAVLQAEETLQNIVHQPSRWKALSVEEQRLVALLPLPIETIAAQHLAAKSTNTKSRPPRAVAAAPLPRLQCNLGLASCRRFLALQQRSYQVRTTKGKTGVATARSNRN</sequence>
<reference evidence="10" key="1">
    <citation type="submission" date="2015-02" db="EMBL/GenBank/DDBJ databases">
        <authorList>
            <person name="Chooi Y.-H."/>
        </authorList>
    </citation>
    <scope>NUCLEOTIDE SEQUENCE [LARGE SCALE GENOMIC DNA]</scope>
    <source>
        <strain evidence="10">strain Y</strain>
    </source>
</reference>
<evidence type="ECO:0000256" key="1">
    <source>
        <dbReference type="ARBA" id="ARBA00004752"/>
    </source>
</evidence>
<feature type="active site" description="Proton donor/acceptor" evidence="7">
    <location>
        <position position="182"/>
    </location>
</feature>
<feature type="domain" description="L,D-TPase catalytic" evidence="8">
    <location>
        <begin position="91"/>
        <end position="221"/>
    </location>
</feature>
<dbReference type="InterPro" id="IPR038063">
    <property type="entry name" value="Transpep_catalytic_dom"/>
</dbReference>
<dbReference type="EMBL" id="LN829119">
    <property type="protein sequence ID" value="CPR16375.1"/>
    <property type="molecule type" value="Genomic_DNA"/>
</dbReference>
<organism evidence="9 10">
    <name type="scientific">Candidatus Filomicrobium marinum</name>
    <dbReference type="NCBI Taxonomy" id="1608628"/>
    <lineage>
        <taxon>Bacteria</taxon>
        <taxon>Pseudomonadati</taxon>
        <taxon>Pseudomonadota</taxon>
        <taxon>Alphaproteobacteria</taxon>
        <taxon>Hyphomicrobiales</taxon>
        <taxon>Hyphomicrobiaceae</taxon>
        <taxon>Filomicrobium</taxon>
    </lineage>
</organism>
<dbReference type="KEGG" id="fil:BN1229_v1_0778"/>
<keyword evidence="5 7" id="KW-0573">Peptidoglycan synthesis</keyword>
<dbReference type="GO" id="GO:0008360">
    <property type="term" value="P:regulation of cell shape"/>
    <property type="evidence" value="ECO:0007669"/>
    <property type="project" value="UniProtKB-UniRule"/>
</dbReference>
<dbReference type="RefSeq" id="WP_052743668.1">
    <property type="nucleotide sequence ID" value="NZ_LN829118.1"/>
</dbReference>
<evidence type="ECO:0000256" key="5">
    <source>
        <dbReference type="ARBA" id="ARBA00022984"/>
    </source>
</evidence>
<keyword evidence="10" id="KW-1185">Reference proteome</keyword>
<dbReference type="Pfam" id="PF03734">
    <property type="entry name" value="YkuD"/>
    <property type="match status" value="1"/>
</dbReference>
<dbReference type="CDD" id="cd16913">
    <property type="entry name" value="YkuD_like"/>
    <property type="match status" value="1"/>
</dbReference>
<gene>
    <name evidence="9" type="ORF">YBN1229_v1_0782</name>
</gene>
<evidence type="ECO:0000256" key="2">
    <source>
        <dbReference type="ARBA" id="ARBA00005992"/>
    </source>
</evidence>
<feature type="active site" description="Nucleophile" evidence="7">
    <location>
        <position position="190"/>
    </location>
</feature>
<comment type="pathway">
    <text evidence="1 7">Cell wall biogenesis; peptidoglycan biosynthesis.</text>
</comment>
<dbReference type="GO" id="GO:0004180">
    <property type="term" value="F:carboxypeptidase activity"/>
    <property type="evidence" value="ECO:0007669"/>
    <property type="project" value="UniProtKB-ARBA"/>
</dbReference>
<dbReference type="PROSITE" id="PS52029">
    <property type="entry name" value="LD_TPASE"/>
    <property type="match status" value="1"/>
</dbReference>
<dbReference type="PANTHER" id="PTHR36699:SF1">
    <property type="entry name" value="L,D-TRANSPEPTIDASE YAFK-RELATED"/>
    <property type="match status" value="1"/>
</dbReference>
<proteinExistence type="inferred from homology"/>
<dbReference type="GO" id="GO:0016740">
    <property type="term" value="F:transferase activity"/>
    <property type="evidence" value="ECO:0007669"/>
    <property type="project" value="UniProtKB-KW"/>
</dbReference>
<accession>A0A0D6JBH3</accession>
<comment type="similarity">
    <text evidence="2">Belongs to the YkuD family.</text>
</comment>
<dbReference type="GO" id="GO:0009252">
    <property type="term" value="P:peptidoglycan biosynthetic process"/>
    <property type="evidence" value="ECO:0007669"/>
    <property type="project" value="UniProtKB-UniPathway"/>
</dbReference>
<evidence type="ECO:0000256" key="4">
    <source>
        <dbReference type="ARBA" id="ARBA00022960"/>
    </source>
</evidence>
<keyword evidence="3" id="KW-0808">Transferase</keyword>
<dbReference type="Proteomes" id="UP000033187">
    <property type="component" value="Chromosome 1"/>
</dbReference>
<dbReference type="KEGG" id="fiy:BN1229_v1_0782"/>
<evidence type="ECO:0000256" key="7">
    <source>
        <dbReference type="PROSITE-ProRule" id="PRU01373"/>
    </source>
</evidence>
<protein>
    <submittedName>
        <fullName evidence="9">ErfK/YbiS/YcfS/YnhG family protein</fullName>
    </submittedName>
</protein>
<evidence type="ECO:0000313" key="10">
    <source>
        <dbReference type="Proteomes" id="UP000033187"/>
    </source>
</evidence>
<keyword evidence="4 7" id="KW-0133">Cell shape</keyword>
<evidence type="ECO:0000313" key="9">
    <source>
        <dbReference type="EMBL" id="CPR16375.1"/>
    </source>
</evidence>
<dbReference type="InterPro" id="IPR005490">
    <property type="entry name" value="LD_TPept_cat_dom"/>
</dbReference>
<keyword evidence="6 7" id="KW-0961">Cell wall biogenesis/degradation</keyword>
<dbReference type="AlphaFoldDB" id="A0A0D6JBH3"/>
<evidence type="ECO:0000256" key="3">
    <source>
        <dbReference type="ARBA" id="ARBA00022679"/>
    </source>
</evidence>
<evidence type="ECO:0000259" key="8">
    <source>
        <dbReference type="PROSITE" id="PS52029"/>
    </source>
</evidence>
<dbReference type="PANTHER" id="PTHR36699">
    <property type="entry name" value="LD-TRANSPEPTIDASE"/>
    <property type="match status" value="1"/>
</dbReference>
<evidence type="ECO:0000256" key="6">
    <source>
        <dbReference type="ARBA" id="ARBA00023316"/>
    </source>
</evidence>
<name>A0A0D6JBH3_9HYPH</name>
<dbReference type="UniPathway" id="UPA00219"/>
<dbReference type="GO" id="GO:0071555">
    <property type="term" value="P:cell wall organization"/>
    <property type="evidence" value="ECO:0007669"/>
    <property type="project" value="UniProtKB-UniRule"/>
</dbReference>